<proteinExistence type="inferred from homology"/>
<evidence type="ECO:0000256" key="2">
    <source>
        <dbReference type="ARBA" id="ARBA00023015"/>
    </source>
</evidence>
<dbReference type="GO" id="GO:0000976">
    <property type="term" value="F:transcription cis-regulatory region binding"/>
    <property type="evidence" value="ECO:0007669"/>
    <property type="project" value="TreeGrafter"/>
</dbReference>
<keyword evidence="4" id="KW-0804">Transcription</keyword>
<dbReference type="AlphaFoldDB" id="A0A3B0YD72"/>
<gene>
    <name evidence="6" type="ORF">MNBD_GAMMA14-1077</name>
</gene>
<reference evidence="6" key="1">
    <citation type="submission" date="2018-06" db="EMBL/GenBank/DDBJ databases">
        <authorList>
            <person name="Zhirakovskaya E."/>
        </authorList>
    </citation>
    <scope>NUCLEOTIDE SEQUENCE</scope>
</reference>
<dbReference type="InterPro" id="IPR036388">
    <property type="entry name" value="WH-like_DNA-bd_sf"/>
</dbReference>
<dbReference type="Gene3D" id="1.10.10.10">
    <property type="entry name" value="Winged helix-like DNA-binding domain superfamily/Winged helix DNA-binding domain"/>
    <property type="match status" value="1"/>
</dbReference>
<dbReference type="InterPro" id="IPR036390">
    <property type="entry name" value="WH_DNA-bd_sf"/>
</dbReference>
<name>A0A3B0YD72_9ZZZZ</name>
<dbReference type="Gene3D" id="3.40.190.10">
    <property type="entry name" value="Periplasmic binding protein-like II"/>
    <property type="match status" value="1"/>
</dbReference>
<comment type="similarity">
    <text evidence="1">Belongs to the LysR transcriptional regulatory family.</text>
</comment>
<sequence>MDTEQLKTFLEVVRMRNFRKAAENLCISPSAVSARVRQLEAILGLSLFRRDRQKVGLTPAGERFERHARFIVGAWERAHEEIALSEQLDKRLVIGGLASLWEIYLQDWLNGIHCSVPLIGLRAEAGTSKRIVQKLEQGTIDLGFLFEPPRLRDMVVQEVRDVSMIMVSTEQDMPVDRALSEGYVRVDWGTSFTSLHESYFPQRPIAAVRANVGSIARGLIESCGGSAYLPATLVEADTTVRKLWRVPDAPEILLK</sequence>
<feature type="domain" description="HTH lysR-type" evidence="5">
    <location>
        <begin position="1"/>
        <end position="58"/>
    </location>
</feature>
<dbReference type="SUPFAM" id="SSF53850">
    <property type="entry name" value="Periplasmic binding protein-like II"/>
    <property type="match status" value="1"/>
</dbReference>
<dbReference type="Pfam" id="PF03466">
    <property type="entry name" value="LysR_substrate"/>
    <property type="match status" value="1"/>
</dbReference>
<evidence type="ECO:0000256" key="4">
    <source>
        <dbReference type="ARBA" id="ARBA00023163"/>
    </source>
</evidence>
<dbReference type="PANTHER" id="PTHR30126">
    <property type="entry name" value="HTH-TYPE TRANSCRIPTIONAL REGULATOR"/>
    <property type="match status" value="1"/>
</dbReference>
<evidence type="ECO:0000256" key="1">
    <source>
        <dbReference type="ARBA" id="ARBA00009437"/>
    </source>
</evidence>
<protein>
    <recommendedName>
        <fullName evidence="5">HTH lysR-type domain-containing protein</fullName>
    </recommendedName>
</protein>
<accession>A0A3B0YD72</accession>
<evidence type="ECO:0000313" key="6">
    <source>
        <dbReference type="EMBL" id="VAW73262.1"/>
    </source>
</evidence>
<dbReference type="InterPro" id="IPR000847">
    <property type="entry name" value="LysR_HTH_N"/>
</dbReference>
<dbReference type="Pfam" id="PF00126">
    <property type="entry name" value="HTH_1"/>
    <property type="match status" value="1"/>
</dbReference>
<evidence type="ECO:0000259" key="5">
    <source>
        <dbReference type="PROSITE" id="PS50931"/>
    </source>
</evidence>
<organism evidence="6">
    <name type="scientific">hydrothermal vent metagenome</name>
    <dbReference type="NCBI Taxonomy" id="652676"/>
    <lineage>
        <taxon>unclassified sequences</taxon>
        <taxon>metagenomes</taxon>
        <taxon>ecological metagenomes</taxon>
    </lineage>
</organism>
<dbReference type="PROSITE" id="PS50931">
    <property type="entry name" value="HTH_LYSR"/>
    <property type="match status" value="1"/>
</dbReference>
<dbReference type="FunFam" id="1.10.10.10:FF:000001">
    <property type="entry name" value="LysR family transcriptional regulator"/>
    <property type="match status" value="1"/>
</dbReference>
<dbReference type="PRINTS" id="PR00039">
    <property type="entry name" value="HTHLYSR"/>
</dbReference>
<evidence type="ECO:0000256" key="3">
    <source>
        <dbReference type="ARBA" id="ARBA00023125"/>
    </source>
</evidence>
<dbReference type="GO" id="GO:0003700">
    <property type="term" value="F:DNA-binding transcription factor activity"/>
    <property type="evidence" value="ECO:0007669"/>
    <property type="project" value="InterPro"/>
</dbReference>
<keyword evidence="3" id="KW-0238">DNA-binding</keyword>
<feature type="non-terminal residue" evidence="6">
    <location>
        <position position="255"/>
    </location>
</feature>
<dbReference type="SUPFAM" id="SSF46785">
    <property type="entry name" value="Winged helix' DNA-binding domain"/>
    <property type="match status" value="1"/>
</dbReference>
<keyword evidence="2" id="KW-0805">Transcription regulation</keyword>
<dbReference type="InterPro" id="IPR005119">
    <property type="entry name" value="LysR_subst-bd"/>
</dbReference>
<dbReference type="PANTHER" id="PTHR30126:SF21">
    <property type="entry name" value="TRANSCRIPTIONAL REGULATOR-RELATED"/>
    <property type="match status" value="1"/>
</dbReference>
<dbReference type="EMBL" id="UOFM01000056">
    <property type="protein sequence ID" value="VAW73262.1"/>
    <property type="molecule type" value="Genomic_DNA"/>
</dbReference>